<sequence length="389" mass="43490">MCRNSEIADLKATSSKSLIDKLRSFEMNRQKIVKARENYGMQEVSSPNKEADLARLGDAQDKGTKEDDLATKRKKKHYVSRSVVVDCGRQMTATQCNVKEREVANRGINKHMTRLAAVEDQRELTTIKSKQKEVDVATQGVNKSVPRLDDVDNQRGLTATQIKLKEVEVATKNMKKPIPKKLDFTHLQGTFDRISNRINTMPAGLGEQRSTHTQQLERQKSKNQIDAPTERGATEGLKRKLDAIRKVNNTVPATNVIQEPSSANTAQITQNLGQQNNTQFNYERIQERQDGFPLSSSESEALQAEEDILEQEGSQKAKSNSILRAKTIDEFLKENGIDVDMEGLVDEGVSAENNGDEGDSTTLNKDYSQFVMADTDTDEGNILNLTFIT</sequence>
<feature type="compositionally biased region" description="Basic and acidic residues" evidence="1">
    <location>
        <begin position="228"/>
        <end position="239"/>
    </location>
</feature>
<dbReference type="Proteomes" id="UP001341840">
    <property type="component" value="Unassembled WGS sequence"/>
</dbReference>
<evidence type="ECO:0000313" key="3">
    <source>
        <dbReference type="Proteomes" id="UP001341840"/>
    </source>
</evidence>
<feature type="region of interest" description="Disordered" evidence="1">
    <location>
        <begin position="203"/>
        <end position="239"/>
    </location>
</feature>
<comment type="caution">
    <text evidence="2">The sequence shown here is derived from an EMBL/GenBank/DDBJ whole genome shotgun (WGS) entry which is preliminary data.</text>
</comment>
<keyword evidence="3" id="KW-1185">Reference proteome</keyword>
<accession>A0ABU6TTB4</accession>
<proteinExistence type="predicted"/>
<feature type="compositionally biased region" description="Basic and acidic residues" evidence="1">
    <location>
        <begin position="49"/>
        <end position="71"/>
    </location>
</feature>
<feature type="region of interest" description="Disordered" evidence="1">
    <location>
        <begin position="40"/>
        <end position="73"/>
    </location>
</feature>
<evidence type="ECO:0000313" key="2">
    <source>
        <dbReference type="EMBL" id="MED6151714.1"/>
    </source>
</evidence>
<evidence type="ECO:0000256" key="1">
    <source>
        <dbReference type="SAM" id="MobiDB-lite"/>
    </source>
</evidence>
<name>A0ABU6TTB4_9FABA</name>
<organism evidence="2 3">
    <name type="scientific">Stylosanthes scabra</name>
    <dbReference type="NCBI Taxonomy" id="79078"/>
    <lineage>
        <taxon>Eukaryota</taxon>
        <taxon>Viridiplantae</taxon>
        <taxon>Streptophyta</taxon>
        <taxon>Embryophyta</taxon>
        <taxon>Tracheophyta</taxon>
        <taxon>Spermatophyta</taxon>
        <taxon>Magnoliopsida</taxon>
        <taxon>eudicotyledons</taxon>
        <taxon>Gunneridae</taxon>
        <taxon>Pentapetalae</taxon>
        <taxon>rosids</taxon>
        <taxon>fabids</taxon>
        <taxon>Fabales</taxon>
        <taxon>Fabaceae</taxon>
        <taxon>Papilionoideae</taxon>
        <taxon>50 kb inversion clade</taxon>
        <taxon>dalbergioids sensu lato</taxon>
        <taxon>Dalbergieae</taxon>
        <taxon>Pterocarpus clade</taxon>
        <taxon>Stylosanthes</taxon>
    </lineage>
</organism>
<reference evidence="2 3" key="1">
    <citation type="journal article" date="2023" name="Plants (Basel)">
        <title>Bridging the Gap: Combining Genomics and Transcriptomics Approaches to Understand Stylosanthes scabra, an Orphan Legume from the Brazilian Caatinga.</title>
        <authorList>
            <person name="Ferreira-Neto J.R.C."/>
            <person name="da Silva M.D."/>
            <person name="Binneck E."/>
            <person name="de Melo N.F."/>
            <person name="da Silva R.H."/>
            <person name="de Melo A.L.T.M."/>
            <person name="Pandolfi V."/>
            <person name="Bustamante F.O."/>
            <person name="Brasileiro-Vidal A.C."/>
            <person name="Benko-Iseppon A.M."/>
        </authorList>
    </citation>
    <scope>NUCLEOTIDE SEQUENCE [LARGE SCALE GENOMIC DNA]</scope>
    <source>
        <tissue evidence="2">Leaves</tissue>
    </source>
</reference>
<dbReference type="EMBL" id="JASCZI010092022">
    <property type="protein sequence ID" value="MED6151714.1"/>
    <property type="molecule type" value="Genomic_DNA"/>
</dbReference>
<gene>
    <name evidence="2" type="ORF">PIB30_085027</name>
</gene>
<protein>
    <submittedName>
        <fullName evidence="2">Uncharacterized protein</fullName>
    </submittedName>
</protein>